<reference evidence="2 3" key="1">
    <citation type="submission" date="2019-08" db="EMBL/GenBank/DDBJ databases">
        <title>The genome of the soybean aphid Biotype 1, its phylome, world population structure and adaptation to the North American continent.</title>
        <authorList>
            <person name="Giordano R."/>
            <person name="Donthu R.K."/>
            <person name="Hernandez A.G."/>
            <person name="Wright C.L."/>
            <person name="Zimin A.V."/>
        </authorList>
    </citation>
    <scope>NUCLEOTIDE SEQUENCE [LARGE SCALE GENOMIC DNA]</scope>
    <source>
        <tissue evidence="2">Whole aphids</tissue>
    </source>
</reference>
<evidence type="ECO:0000313" key="2">
    <source>
        <dbReference type="EMBL" id="KAE9528164.1"/>
    </source>
</evidence>
<comment type="caution">
    <text evidence="2">The sequence shown here is derived from an EMBL/GenBank/DDBJ whole genome shotgun (WGS) entry which is preliminary data.</text>
</comment>
<sequence length="364" mass="42105">MPMTIFINNYTNTLQIVTYWQINNNEFIHMKMYDVIIILKWRLNHNSYCKIMVPKINNIFSSILLSVILNTLTIKTLKIIEVLNCKLLTKRENFLVHLFFSVYSKLQLISISQNIFASIPTFFQLNHSKIISLFLVGIHNIMIVFQCKINYYLKEKIALTFYAFLVYILLVISSTPPGYRLCSISRCMTFSTLRLSTHFKSFILLIFLLFNTILVSGSSSFIVVSKIVVGIGNESELPTKGSPPPCNKNSLFNIRSLQAAVSASMPGWSSDLVSSSVPGIVVDDYYYSCYYHDNLVLDHYHFQNPKIIRVKLNMKYIFFLLCNSVVTNNYNLNNLEQNILLLSCSHTIIKLRNRIYKMFCPFNM</sequence>
<keyword evidence="3" id="KW-1185">Reference proteome</keyword>
<feature type="transmembrane region" description="Helical" evidence="1">
    <location>
        <begin position="94"/>
        <end position="119"/>
    </location>
</feature>
<keyword evidence="1" id="KW-0472">Membrane</keyword>
<feature type="transmembrane region" description="Helical" evidence="1">
    <location>
        <begin position="131"/>
        <end position="153"/>
    </location>
</feature>
<organism evidence="2 3">
    <name type="scientific">Aphis glycines</name>
    <name type="common">Soybean aphid</name>
    <dbReference type="NCBI Taxonomy" id="307491"/>
    <lineage>
        <taxon>Eukaryota</taxon>
        <taxon>Metazoa</taxon>
        <taxon>Ecdysozoa</taxon>
        <taxon>Arthropoda</taxon>
        <taxon>Hexapoda</taxon>
        <taxon>Insecta</taxon>
        <taxon>Pterygota</taxon>
        <taxon>Neoptera</taxon>
        <taxon>Paraneoptera</taxon>
        <taxon>Hemiptera</taxon>
        <taxon>Sternorrhyncha</taxon>
        <taxon>Aphidomorpha</taxon>
        <taxon>Aphidoidea</taxon>
        <taxon>Aphididae</taxon>
        <taxon>Aphidini</taxon>
        <taxon>Aphis</taxon>
        <taxon>Aphis</taxon>
    </lineage>
</organism>
<gene>
    <name evidence="2" type="ORF">AGLY_012586</name>
</gene>
<proteinExistence type="predicted"/>
<keyword evidence="1" id="KW-0812">Transmembrane</keyword>
<dbReference type="EMBL" id="VYZN01000049">
    <property type="protein sequence ID" value="KAE9528164.1"/>
    <property type="molecule type" value="Genomic_DNA"/>
</dbReference>
<feature type="transmembrane region" description="Helical" evidence="1">
    <location>
        <begin position="159"/>
        <end position="181"/>
    </location>
</feature>
<evidence type="ECO:0000313" key="3">
    <source>
        <dbReference type="Proteomes" id="UP000475862"/>
    </source>
</evidence>
<keyword evidence="1" id="KW-1133">Transmembrane helix</keyword>
<feature type="transmembrane region" description="Helical" evidence="1">
    <location>
        <begin position="202"/>
        <end position="224"/>
    </location>
</feature>
<dbReference type="AlphaFoldDB" id="A0A6G0T8S4"/>
<protein>
    <submittedName>
        <fullName evidence="2">Uncharacterized protein</fullName>
    </submittedName>
</protein>
<dbReference type="Proteomes" id="UP000475862">
    <property type="component" value="Unassembled WGS sequence"/>
</dbReference>
<name>A0A6G0T8S4_APHGL</name>
<evidence type="ECO:0000256" key="1">
    <source>
        <dbReference type="SAM" id="Phobius"/>
    </source>
</evidence>
<accession>A0A6G0T8S4</accession>